<dbReference type="EMBL" id="CAJOBC010020624">
    <property type="protein sequence ID" value="CAF4047297.1"/>
    <property type="molecule type" value="Genomic_DNA"/>
</dbReference>
<evidence type="ECO:0000313" key="1">
    <source>
        <dbReference type="EMBL" id="CAF4047297.1"/>
    </source>
</evidence>
<proteinExistence type="predicted"/>
<accession>A0A8S2PFY2</accession>
<reference evidence="1" key="1">
    <citation type="submission" date="2021-02" db="EMBL/GenBank/DDBJ databases">
        <authorList>
            <person name="Nowell W R."/>
        </authorList>
    </citation>
    <scope>NUCLEOTIDE SEQUENCE</scope>
</reference>
<evidence type="ECO:0000313" key="2">
    <source>
        <dbReference type="Proteomes" id="UP000681722"/>
    </source>
</evidence>
<feature type="non-terminal residue" evidence="1">
    <location>
        <position position="1"/>
    </location>
</feature>
<organism evidence="1 2">
    <name type="scientific">Didymodactylos carnosus</name>
    <dbReference type="NCBI Taxonomy" id="1234261"/>
    <lineage>
        <taxon>Eukaryota</taxon>
        <taxon>Metazoa</taxon>
        <taxon>Spiralia</taxon>
        <taxon>Gnathifera</taxon>
        <taxon>Rotifera</taxon>
        <taxon>Eurotatoria</taxon>
        <taxon>Bdelloidea</taxon>
        <taxon>Philodinida</taxon>
        <taxon>Philodinidae</taxon>
        <taxon>Didymodactylos</taxon>
    </lineage>
</organism>
<sequence length="92" mass="10972">LYIQNLTVLLTRDDNDEQCLQYYYCFTNDKAYGQRIEVIVQPSNETMNNKTTDEVTFTDIKSNRWYSRNITFSLRTTNYTVRILYGVIDVSY</sequence>
<comment type="caution">
    <text evidence="1">The sequence shown here is derived from an EMBL/GenBank/DDBJ whole genome shotgun (WGS) entry which is preliminary data.</text>
</comment>
<dbReference type="Proteomes" id="UP000681722">
    <property type="component" value="Unassembled WGS sequence"/>
</dbReference>
<protein>
    <submittedName>
        <fullName evidence="1">Uncharacterized protein</fullName>
    </submittedName>
</protein>
<dbReference type="AlphaFoldDB" id="A0A8S2PFY2"/>
<name>A0A8S2PFY2_9BILA</name>
<gene>
    <name evidence="1" type="ORF">SRO942_LOCUS27025</name>
</gene>